<dbReference type="InterPro" id="IPR036097">
    <property type="entry name" value="HisK_dim/P_sf"/>
</dbReference>
<proteinExistence type="predicted"/>
<evidence type="ECO:0000256" key="5">
    <source>
        <dbReference type="ARBA" id="ARBA00022777"/>
    </source>
</evidence>
<dbReference type="InterPro" id="IPR003661">
    <property type="entry name" value="HisK_dim/P_dom"/>
</dbReference>
<dbReference type="Gene3D" id="3.40.50.2300">
    <property type="match status" value="1"/>
</dbReference>
<dbReference type="Pfam" id="PF02518">
    <property type="entry name" value="HATPase_c"/>
    <property type="match status" value="1"/>
</dbReference>
<dbReference type="CDD" id="cd00082">
    <property type="entry name" value="HisKA"/>
    <property type="match status" value="1"/>
</dbReference>
<gene>
    <name evidence="10" type="ORF">C7B82_29210</name>
</gene>
<dbReference type="Gene3D" id="1.10.287.130">
    <property type="match status" value="1"/>
</dbReference>
<dbReference type="PRINTS" id="PR00344">
    <property type="entry name" value="BCTRLSENSOR"/>
</dbReference>
<accession>A0A2T1DTN4</accession>
<dbReference type="GO" id="GO:0009927">
    <property type="term" value="F:histidine phosphotransfer kinase activity"/>
    <property type="evidence" value="ECO:0007669"/>
    <property type="project" value="TreeGrafter"/>
</dbReference>
<dbReference type="SUPFAM" id="SSF52172">
    <property type="entry name" value="CheY-like"/>
    <property type="match status" value="1"/>
</dbReference>
<evidence type="ECO:0000256" key="7">
    <source>
        <dbReference type="PROSITE-ProRule" id="PRU00169"/>
    </source>
</evidence>
<dbReference type="PROSITE" id="PS50109">
    <property type="entry name" value="HIS_KIN"/>
    <property type="match status" value="1"/>
</dbReference>
<dbReference type="GO" id="GO:0000155">
    <property type="term" value="F:phosphorelay sensor kinase activity"/>
    <property type="evidence" value="ECO:0007669"/>
    <property type="project" value="InterPro"/>
</dbReference>
<dbReference type="OrthoDB" id="418136at2"/>
<keyword evidence="5 10" id="KW-0418">Kinase</keyword>
<dbReference type="SMART" id="SM00388">
    <property type="entry name" value="HisKA"/>
    <property type="match status" value="1"/>
</dbReference>
<comment type="caution">
    <text evidence="10">The sequence shown here is derived from an EMBL/GenBank/DDBJ whole genome shotgun (WGS) entry which is preliminary data.</text>
</comment>
<dbReference type="SUPFAM" id="SSF47384">
    <property type="entry name" value="Homodimeric domain of signal transducing histidine kinase"/>
    <property type="match status" value="1"/>
</dbReference>
<evidence type="ECO:0000256" key="4">
    <source>
        <dbReference type="ARBA" id="ARBA00022679"/>
    </source>
</evidence>
<evidence type="ECO:0000256" key="6">
    <source>
        <dbReference type="ARBA" id="ARBA00023012"/>
    </source>
</evidence>
<dbReference type="GO" id="GO:0005886">
    <property type="term" value="C:plasma membrane"/>
    <property type="evidence" value="ECO:0007669"/>
    <property type="project" value="TreeGrafter"/>
</dbReference>
<evidence type="ECO:0000256" key="1">
    <source>
        <dbReference type="ARBA" id="ARBA00000085"/>
    </source>
</evidence>
<dbReference type="InterPro" id="IPR005467">
    <property type="entry name" value="His_kinase_dom"/>
</dbReference>
<evidence type="ECO:0000313" key="10">
    <source>
        <dbReference type="EMBL" id="PSB23863.1"/>
    </source>
</evidence>
<dbReference type="InterPro" id="IPR011006">
    <property type="entry name" value="CheY-like_superfamily"/>
</dbReference>
<dbReference type="InterPro" id="IPR036890">
    <property type="entry name" value="HATPase_C_sf"/>
</dbReference>
<evidence type="ECO:0000256" key="3">
    <source>
        <dbReference type="ARBA" id="ARBA00022553"/>
    </source>
</evidence>
<dbReference type="Proteomes" id="UP000239576">
    <property type="component" value="Unassembled WGS sequence"/>
</dbReference>
<feature type="modified residue" description="4-aspartylphosphate" evidence="7">
    <location>
        <position position="63"/>
    </location>
</feature>
<dbReference type="PROSITE" id="PS50110">
    <property type="entry name" value="RESPONSE_REGULATORY"/>
    <property type="match status" value="1"/>
</dbReference>
<dbReference type="EMBL" id="PVWK01000158">
    <property type="protein sequence ID" value="PSB23863.1"/>
    <property type="molecule type" value="Genomic_DNA"/>
</dbReference>
<dbReference type="SUPFAM" id="SSF55874">
    <property type="entry name" value="ATPase domain of HSP90 chaperone/DNA topoisomerase II/histidine kinase"/>
    <property type="match status" value="1"/>
</dbReference>
<dbReference type="Gene3D" id="3.30.565.10">
    <property type="entry name" value="Histidine kinase-like ATPase, C-terminal domain"/>
    <property type="match status" value="1"/>
</dbReference>
<dbReference type="PANTHER" id="PTHR43047">
    <property type="entry name" value="TWO-COMPONENT HISTIDINE PROTEIN KINASE"/>
    <property type="match status" value="1"/>
</dbReference>
<dbReference type="AlphaFoldDB" id="A0A2T1DTN4"/>
<dbReference type="Pfam" id="PF00072">
    <property type="entry name" value="Response_reg"/>
    <property type="match status" value="1"/>
</dbReference>
<reference evidence="11" key="1">
    <citation type="submission" date="2018-02" db="EMBL/GenBank/DDBJ databases">
        <authorList>
            <person name="Moore K."/>
            <person name="Momper L."/>
        </authorList>
    </citation>
    <scope>NUCLEOTIDE SEQUENCE [LARGE SCALE GENOMIC DNA]</scope>
    <source>
        <strain evidence="11">ULC18</strain>
    </source>
</reference>
<reference evidence="10 11" key="2">
    <citation type="submission" date="2018-03" db="EMBL/GenBank/DDBJ databases">
        <title>The ancient ancestry and fast evolution of plastids.</title>
        <authorList>
            <person name="Moore K.R."/>
            <person name="Magnabosco C."/>
            <person name="Momper L."/>
            <person name="Gold D.A."/>
            <person name="Bosak T."/>
            <person name="Fournier G.P."/>
        </authorList>
    </citation>
    <scope>NUCLEOTIDE SEQUENCE [LARGE SCALE GENOMIC DNA]</scope>
    <source>
        <strain evidence="10 11">ULC18</strain>
    </source>
</reference>
<dbReference type="PANTHER" id="PTHR43047:SF72">
    <property type="entry name" value="OSMOSENSING HISTIDINE PROTEIN KINASE SLN1"/>
    <property type="match status" value="1"/>
</dbReference>
<evidence type="ECO:0000259" key="9">
    <source>
        <dbReference type="PROSITE" id="PS50110"/>
    </source>
</evidence>
<keyword evidence="3 7" id="KW-0597">Phosphoprotein</keyword>
<dbReference type="InterPro" id="IPR004358">
    <property type="entry name" value="Sig_transdc_His_kin-like_C"/>
</dbReference>
<feature type="domain" description="Response regulatory" evidence="9">
    <location>
        <begin position="14"/>
        <end position="129"/>
    </location>
</feature>
<evidence type="ECO:0000256" key="2">
    <source>
        <dbReference type="ARBA" id="ARBA00012438"/>
    </source>
</evidence>
<dbReference type="EC" id="2.7.13.3" evidence="2"/>
<keyword evidence="4" id="KW-0808">Transferase</keyword>
<organism evidence="10 11">
    <name type="scientific">Stenomitos frigidus ULC18</name>
    <dbReference type="NCBI Taxonomy" id="2107698"/>
    <lineage>
        <taxon>Bacteria</taxon>
        <taxon>Bacillati</taxon>
        <taxon>Cyanobacteriota</taxon>
        <taxon>Cyanophyceae</taxon>
        <taxon>Leptolyngbyales</taxon>
        <taxon>Leptolyngbyaceae</taxon>
        <taxon>Stenomitos</taxon>
    </lineage>
</organism>
<comment type="catalytic activity">
    <reaction evidence="1">
        <text>ATP + protein L-histidine = ADP + protein N-phospho-L-histidine.</text>
        <dbReference type="EC" id="2.7.13.3"/>
    </reaction>
</comment>
<keyword evidence="11" id="KW-1185">Reference proteome</keyword>
<evidence type="ECO:0000259" key="8">
    <source>
        <dbReference type="PROSITE" id="PS50109"/>
    </source>
</evidence>
<dbReference type="InterPro" id="IPR001789">
    <property type="entry name" value="Sig_transdc_resp-reg_receiver"/>
</dbReference>
<dbReference type="Pfam" id="PF00512">
    <property type="entry name" value="HisKA"/>
    <property type="match status" value="1"/>
</dbReference>
<evidence type="ECO:0000313" key="11">
    <source>
        <dbReference type="Proteomes" id="UP000239576"/>
    </source>
</evidence>
<protein>
    <recommendedName>
        <fullName evidence="2">histidine kinase</fullName>
        <ecNumber evidence="2">2.7.13.3</ecNumber>
    </recommendedName>
</protein>
<name>A0A2T1DTN4_9CYAN</name>
<sequence length="372" mass="41049">MNQPLSPRSVRVDRILVVDDLPDNCFLIQTLLQQEGYHIDVASSGSAALNYIEATPPDLLLLDVMMPGMDGYEVTRRIRQNTDLPFLPILLITAHDQPSVVRGLDIGADDFIRKPVEFDELVARVRSLLRLKHSVDERDLIARQREDFVSRLTHDLRTPLVAADRMLTLFQQGALGEPPPAMGEAIGTMIRSNQNLLTMVNLLLEVYRYEAGRKTLNFTSVKLSELAETVIDELQPLAIEKKLTLTLDQSALQNSHTSGLVMGDRIELRRVLTNLLGNALKFTDAGSVTARLTTSNQKSAIVLEIADTGPGIPIADQPKLFESFITGSHRRAGSGLGLHLSRQIVEAHQGQIYLTSDVGKGSVFTVCLPMQA</sequence>
<dbReference type="InterPro" id="IPR003594">
    <property type="entry name" value="HATPase_dom"/>
</dbReference>
<dbReference type="SMART" id="SM00387">
    <property type="entry name" value="HATPase_c"/>
    <property type="match status" value="1"/>
</dbReference>
<dbReference type="SMART" id="SM00448">
    <property type="entry name" value="REC"/>
    <property type="match status" value="1"/>
</dbReference>
<keyword evidence="6" id="KW-0902">Two-component regulatory system</keyword>
<feature type="domain" description="Histidine kinase" evidence="8">
    <location>
        <begin position="151"/>
        <end position="372"/>
    </location>
</feature>